<feature type="domain" description="Aminoglycoside phosphotransferase" evidence="1">
    <location>
        <begin position="42"/>
        <end position="213"/>
    </location>
</feature>
<gene>
    <name evidence="2" type="ORF">GCM10010171_38590</name>
</gene>
<comment type="caution">
    <text evidence="2">The sequence shown here is derived from an EMBL/GenBank/DDBJ whole genome shotgun (WGS) entry which is preliminary data.</text>
</comment>
<dbReference type="EMBL" id="BMRB01000003">
    <property type="protein sequence ID" value="GGS40400.1"/>
    <property type="molecule type" value="Genomic_DNA"/>
</dbReference>
<dbReference type="SUPFAM" id="SSF56112">
    <property type="entry name" value="Protein kinase-like (PK-like)"/>
    <property type="match status" value="1"/>
</dbReference>
<reference evidence="2" key="1">
    <citation type="journal article" date="2014" name="Int. J. Syst. Evol. Microbiol.">
        <title>Complete genome sequence of Corynebacterium casei LMG S-19264T (=DSM 44701T), isolated from a smear-ripened cheese.</title>
        <authorList>
            <consortium name="US DOE Joint Genome Institute (JGI-PGF)"/>
            <person name="Walter F."/>
            <person name="Albersmeier A."/>
            <person name="Kalinowski J."/>
            <person name="Ruckert C."/>
        </authorList>
    </citation>
    <scope>NUCLEOTIDE SEQUENCE</scope>
    <source>
        <strain evidence="2">JCM 3276</strain>
    </source>
</reference>
<dbReference type="Gene3D" id="3.90.1200.10">
    <property type="match status" value="1"/>
</dbReference>
<keyword evidence="3" id="KW-1185">Reference proteome</keyword>
<organism evidence="2 3">
    <name type="scientific">Actinokineospora fastidiosa</name>
    <dbReference type="NCBI Taxonomy" id="1816"/>
    <lineage>
        <taxon>Bacteria</taxon>
        <taxon>Bacillati</taxon>
        <taxon>Actinomycetota</taxon>
        <taxon>Actinomycetes</taxon>
        <taxon>Pseudonocardiales</taxon>
        <taxon>Pseudonocardiaceae</taxon>
        <taxon>Actinokineospora</taxon>
    </lineage>
</organism>
<name>A0A918GJC0_9PSEU</name>
<dbReference type="InterPro" id="IPR011009">
    <property type="entry name" value="Kinase-like_dom_sf"/>
</dbReference>
<sequence length="273" mass="28903">MNLAEVEWRMTRRYGAGIADWLARLPALLDRVAADWGLVLGEPFGGGNSGATVRAWRDGVPVVLKVFPEQATAARGQAEVLRAFGPSGRVPRLLAAEDGALLMAHVDGVPGWPEPAEFAALLADLHAVAPIDRPDLVAGTTGFLGRARPEGPVTADDLAAARTACAAMAATVDRAVLLHGDLHRDNLLIGARPVVIDPFGTLGEPEFDAVDYVLDGPAIENRRDALLAVSDLRPDRLDGWCRAVAAVVAIGAFRKGGPTDELMDYARSAPRSR</sequence>
<accession>A0A918GJC0</accession>
<protein>
    <submittedName>
        <fullName evidence="2">Aminoglycoside O-phosphotransferase</fullName>
    </submittedName>
</protein>
<dbReference type="Pfam" id="PF01636">
    <property type="entry name" value="APH"/>
    <property type="match status" value="1"/>
</dbReference>
<dbReference type="Proteomes" id="UP000660680">
    <property type="component" value="Unassembled WGS sequence"/>
</dbReference>
<dbReference type="InterPro" id="IPR002575">
    <property type="entry name" value="Aminoglycoside_PTrfase"/>
</dbReference>
<reference evidence="2" key="2">
    <citation type="submission" date="2020-09" db="EMBL/GenBank/DDBJ databases">
        <authorList>
            <person name="Sun Q."/>
            <person name="Ohkuma M."/>
        </authorList>
    </citation>
    <scope>NUCLEOTIDE SEQUENCE</scope>
    <source>
        <strain evidence="2">JCM 3276</strain>
    </source>
</reference>
<evidence type="ECO:0000313" key="2">
    <source>
        <dbReference type="EMBL" id="GGS40400.1"/>
    </source>
</evidence>
<evidence type="ECO:0000259" key="1">
    <source>
        <dbReference type="Pfam" id="PF01636"/>
    </source>
</evidence>
<proteinExistence type="predicted"/>
<evidence type="ECO:0000313" key="3">
    <source>
        <dbReference type="Proteomes" id="UP000660680"/>
    </source>
</evidence>
<dbReference type="AlphaFoldDB" id="A0A918GJC0"/>